<dbReference type="RefSeq" id="WP_131453526.1">
    <property type="nucleotide sequence ID" value="NZ_BMJK01000002.1"/>
</dbReference>
<dbReference type="Pfam" id="PF20557">
    <property type="entry name" value="DnaT_2"/>
    <property type="match status" value="1"/>
</dbReference>
<dbReference type="EMBL" id="WTYH01000001">
    <property type="protein sequence ID" value="MXO94291.1"/>
    <property type="molecule type" value="Genomic_DNA"/>
</dbReference>
<dbReference type="InterPro" id="IPR046787">
    <property type="entry name" value="DnaT_2"/>
</dbReference>
<accession>A0A845A174</accession>
<evidence type="ECO:0000259" key="1">
    <source>
        <dbReference type="Pfam" id="PF20557"/>
    </source>
</evidence>
<keyword evidence="3" id="KW-1185">Reference proteome</keyword>
<organism evidence="2 3">
    <name type="scientific">Aurantiacibacter arachoides</name>
    <dbReference type="NCBI Taxonomy" id="1850444"/>
    <lineage>
        <taxon>Bacteria</taxon>
        <taxon>Pseudomonadati</taxon>
        <taxon>Pseudomonadota</taxon>
        <taxon>Alphaproteobacteria</taxon>
        <taxon>Sphingomonadales</taxon>
        <taxon>Erythrobacteraceae</taxon>
        <taxon>Aurantiacibacter</taxon>
    </lineage>
</organism>
<proteinExistence type="predicted"/>
<name>A0A845A174_9SPHN</name>
<evidence type="ECO:0000313" key="2">
    <source>
        <dbReference type="EMBL" id="MXO94291.1"/>
    </source>
</evidence>
<dbReference type="Proteomes" id="UP000460626">
    <property type="component" value="Unassembled WGS sequence"/>
</dbReference>
<gene>
    <name evidence="2" type="ORF">GRI62_11860</name>
</gene>
<dbReference type="OrthoDB" id="7605601at2"/>
<sequence length="159" mass="17190">MMIITTLGAIDANSYADIVTADAFHKLRNNQAWADAAESAKTAALVRATDYLDANYIYVSVPATEFQALEHPRISNPDILDARIVKATIMLAEKFLTDDPLATPSPTVISTTEKLEGVGESSTTYAAPVPVSDPYPQVTRTLGKMAVRRGGGFSNIRMR</sequence>
<protein>
    <recommendedName>
        <fullName evidence="1">Putative DnaT-like domain-containing protein</fullName>
    </recommendedName>
</protein>
<dbReference type="AlphaFoldDB" id="A0A845A174"/>
<comment type="caution">
    <text evidence="2">The sequence shown here is derived from an EMBL/GenBank/DDBJ whole genome shotgun (WGS) entry which is preliminary data.</text>
</comment>
<reference evidence="2 3" key="1">
    <citation type="submission" date="2019-12" db="EMBL/GenBank/DDBJ databases">
        <title>Genomic-based taxomic classification of the family Erythrobacteraceae.</title>
        <authorList>
            <person name="Xu L."/>
        </authorList>
    </citation>
    <scope>NUCLEOTIDE SEQUENCE [LARGE SCALE GENOMIC DNA]</scope>
    <source>
        <strain evidence="2 3">RC4-10-4</strain>
    </source>
</reference>
<feature type="domain" description="Putative DnaT-like" evidence="1">
    <location>
        <begin position="3"/>
        <end position="154"/>
    </location>
</feature>
<evidence type="ECO:0000313" key="3">
    <source>
        <dbReference type="Proteomes" id="UP000460626"/>
    </source>
</evidence>